<organism evidence="1">
    <name type="scientific">Spodoptera frugiperda</name>
    <name type="common">Fall armyworm</name>
    <dbReference type="NCBI Taxonomy" id="7108"/>
    <lineage>
        <taxon>Eukaryota</taxon>
        <taxon>Metazoa</taxon>
        <taxon>Ecdysozoa</taxon>
        <taxon>Arthropoda</taxon>
        <taxon>Hexapoda</taxon>
        <taxon>Insecta</taxon>
        <taxon>Pterygota</taxon>
        <taxon>Neoptera</taxon>
        <taxon>Endopterygota</taxon>
        <taxon>Lepidoptera</taxon>
        <taxon>Glossata</taxon>
        <taxon>Ditrysia</taxon>
        <taxon>Noctuoidea</taxon>
        <taxon>Noctuidae</taxon>
        <taxon>Amphipyrinae</taxon>
        <taxon>Spodoptera</taxon>
    </lineage>
</organism>
<dbReference type="EMBL" id="ODYU01010671">
    <property type="protein sequence ID" value="SOQ55942.1"/>
    <property type="molecule type" value="Genomic_DNA"/>
</dbReference>
<evidence type="ECO:0000313" key="1">
    <source>
        <dbReference type="EMBL" id="SOQ55942.1"/>
    </source>
</evidence>
<accession>A0A2H1WSJ1</accession>
<gene>
    <name evidence="1" type="ORF">SFRICE_021056</name>
</gene>
<protein>
    <submittedName>
        <fullName evidence="1">SFRICE_021056</fullName>
    </submittedName>
</protein>
<name>A0A2H1WSJ1_SPOFR</name>
<proteinExistence type="predicted"/>
<reference evidence="1" key="1">
    <citation type="submission" date="2016-07" db="EMBL/GenBank/DDBJ databases">
        <authorList>
            <person name="Bretaudeau A."/>
        </authorList>
    </citation>
    <scope>NUCLEOTIDE SEQUENCE</scope>
    <source>
        <strain evidence="1">Rice</strain>
        <tissue evidence="1">Whole body</tissue>
    </source>
</reference>
<dbReference type="AlphaFoldDB" id="A0A2H1WSJ1"/>
<sequence length="83" mass="9357">MHNVHNNTLYPRNKRSRIFSCVVGAFTNIQVHIHMTPRPETRICGSHQELFRAGIEPTTQVHTYETPEALQVGKCSLVGATVE</sequence>